<feature type="signal peptide" evidence="1">
    <location>
        <begin position="1"/>
        <end position="21"/>
    </location>
</feature>
<reference evidence="3" key="1">
    <citation type="submission" date="2016-11" db="EMBL/GenBank/DDBJ databases">
        <authorList>
            <person name="Varghese N."/>
            <person name="Submissions S."/>
        </authorList>
    </citation>
    <scope>NUCLEOTIDE SEQUENCE [LARGE SCALE GENOMIC DNA]</scope>
    <source>
        <strain evidence="3">DSM 26991</strain>
    </source>
</reference>
<proteinExistence type="predicted"/>
<dbReference type="SUPFAM" id="SSF52058">
    <property type="entry name" value="L domain-like"/>
    <property type="match status" value="1"/>
</dbReference>
<accession>A0A1M4V1E3</accession>
<dbReference type="Proteomes" id="UP000184509">
    <property type="component" value="Unassembled WGS sequence"/>
</dbReference>
<dbReference type="Gene3D" id="3.80.10.10">
    <property type="entry name" value="Ribonuclease Inhibitor"/>
    <property type="match status" value="2"/>
</dbReference>
<dbReference type="PANTHER" id="PTHR45661">
    <property type="entry name" value="SURFACE ANTIGEN"/>
    <property type="match status" value="1"/>
</dbReference>
<sequence>MKKKQLGIFFLLCLIVCGLSAQTVSKTLFVPKAGALKEQITEAEAKSITHLTITGKINAIDFKLMRDSMTKLEVLDISNASVTVYMGKEGTYPLKRFTYLPYFIPAYAFCNAEDGTLRGKSTLKRVILPPSILNIDKFAFKNCNNLTILQVNKKTPPNLQEEALNDSLTAVFIPLGCKDDYKRKKGWDKFAILEGAPESLTINITKPGELGNEIMKAGHQPSEVNYLTIKGNINEDDFKMIRDFMPDLVSIDLSETTATDIPDFTFTQKKYLMTVHLPNKLVSIGERAFSGCIHLAGDLVLPPTVKKIKDGAFLDCDKLSRVIVQGNISVLGKDIFRDTNKQKLVFTK</sequence>
<dbReference type="STRING" id="1297750.SAMN05444405_102208"/>
<evidence type="ECO:0000256" key="1">
    <source>
        <dbReference type="SAM" id="SignalP"/>
    </source>
</evidence>
<dbReference type="RefSeq" id="WP_073399011.1">
    <property type="nucleotide sequence ID" value="NZ_FQTV01000002.1"/>
</dbReference>
<feature type="chain" id="PRO_5011957042" evidence="1">
    <location>
        <begin position="22"/>
        <end position="348"/>
    </location>
</feature>
<dbReference type="PANTHER" id="PTHR45661:SF3">
    <property type="entry name" value="IG-LIKE DOMAIN-CONTAINING PROTEIN"/>
    <property type="match status" value="1"/>
</dbReference>
<dbReference type="Pfam" id="PF13306">
    <property type="entry name" value="LRR_5"/>
    <property type="match status" value="2"/>
</dbReference>
<keyword evidence="1" id="KW-0732">Signal</keyword>
<dbReference type="AlphaFoldDB" id="A0A1M4V1E3"/>
<dbReference type="InterPro" id="IPR026906">
    <property type="entry name" value="LRR_5"/>
</dbReference>
<organism evidence="2 3">
    <name type="scientific">Bacteroides luti</name>
    <dbReference type="NCBI Taxonomy" id="1297750"/>
    <lineage>
        <taxon>Bacteria</taxon>
        <taxon>Pseudomonadati</taxon>
        <taxon>Bacteroidota</taxon>
        <taxon>Bacteroidia</taxon>
        <taxon>Bacteroidales</taxon>
        <taxon>Bacteroidaceae</taxon>
        <taxon>Bacteroides</taxon>
    </lineage>
</organism>
<dbReference type="InterPro" id="IPR053139">
    <property type="entry name" value="Surface_bspA-like"/>
</dbReference>
<evidence type="ECO:0000313" key="3">
    <source>
        <dbReference type="Proteomes" id="UP000184509"/>
    </source>
</evidence>
<dbReference type="EMBL" id="FQTV01000002">
    <property type="protein sequence ID" value="SHE62693.1"/>
    <property type="molecule type" value="Genomic_DNA"/>
</dbReference>
<evidence type="ECO:0000313" key="2">
    <source>
        <dbReference type="EMBL" id="SHE62693.1"/>
    </source>
</evidence>
<dbReference type="OrthoDB" id="1033401at2"/>
<keyword evidence="3" id="KW-1185">Reference proteome</keyword>
<name>A0A1M4V1E3_9BACE</name>
<protein>
    <submittedName>
        <fullName evidence="2">Leucine rich repeat-containing protein</fullName>
    </submittedName>
</protein>
<gene>
    <name evidence="2" type="ORF">SAMN05444405_102208</name>
</gene>
<dbReference type="InterPro" id="IPR032675">
    <property type="entry name" value="LRR_dom_sf"/>
</dbReference>